<dbReference type="EMBL" id="JAZHGA010000006">
    <property type="protein sequence ID" value="MEM5340206.1"/>
    <property type="molecule type" value="Genomic_DNA"/>
</dbReference>
<proteinExistence type="predicted"/>
<dbReference type="Proteomes" id="UP001481677">
    <property type="component" value="Unassembled WGS sequence"/>
</dbReference>
<reference evidence="1 2" key="1">
    <citation type="submission" date="2024-01" db="EMBL/GenBank/DDBJ databases">
        <title>The diversity of rhizobia nodulating Mimosa spp. in eleven states of Brazil covering several biomes is determined by host plant, location, and edaphic factors.</title>
        <authorList>
            <person name="Rouws L."/>
            <person name="Barauna A."/>
            <person name="Beukes C."/>
            <person name="De Faria S.M."/>
            <person name="Gross E."/>
            <person name="Dos Reis Junior F.B."/>
            <person name="Simon M."/>
            <person name="Maluk M."/>
            <person name="Odee D.W."/>
            <person name="Kenicer G."/>
            <person name="Young J.P.W."/>
            <person name="Reis V.M."/>
            <person name="Zilli J."/>
            <person name="James E.K."/>
        </authorList>
    </citation>
    <scope>NUCLEOTIDE SEQUENCE [LARGE SCALE GENOMIC DNA]</scope>
    <source>
        <strain evidence="1 2">JPY530</strain>
    </source>
</reference>
<protein>
    <submittedName>
        <fullName evidence="1">Uncharacterized protein</fullName>
    </submittedName>
</protein>
<name>A0ABU9QZJ7_9BURK</name>
<accession>A0ABU9QZJ7</accession>
<evidence type="ECO:0000313" key="2">
    <source>
        <dbReference type="Proteomes" id="UP001481677"/>
    </source>
</evidence>
<dbReference type="RefSeq" id="WP_342958796.1">
    <property type="nucleotide sequence ID" value="NZ_JAZHFZ010000009.1"/>
</dbReference>
<evidence type="ECO:0000313" key="1">
    <source>
        <dbReference type="EMBL" id="MEM5340206.1"/>
    </source>
</evidence>
<organism evidence="1 2">
    <name type="scientific">Paraburkholderia azotifigens</name>
    <dbReference type="NCBI Taxonomy" id="2057004"/>
    <lineage>
        <taxon>Bacteria</taxon>
        <taxon>Pseudomonadati</taxon>
        <taxon>Pseudomonadota</taxon>
        <taxon>Betaproteobacteria</taxon>
        <taxon>Burkholderiales</taxon>
        <taxon>Burkholderiaceae</taxon>
        <taxon>Paraburkholderia</taxon>
    </lineage>
</organism>
<comment type="caution">
    <text evidence="1">The sequence shown here is derived from an EMBL/GenBank/DDBJ whole genome shotgun (WGS) entry which is preliminary data.</text>
</comment>
<sequence>MTDTSRGVPGAHVVGADAAIPQHFLVFSVLDGKCFAGVARKTLFFGRHSAANFLNIRVFYVSLIKLVAANSGDEWGKINAIMDLVDEEGCILAFWLHIYINAGSRAANGLRRLRRRARSR</sequence>
<keyword evidence="2" id="KW-1185">Reference proteome</keyword>
<gene>
    <name evidence="1" type="ORF">V4C56_11270</name>
</gene>